<proteinExistence type="predicted"/>
<name>A0ABT8DC73_9RHOB</name>
<reference evidence="3" key="1">
    <citation type="journal article" date="2019" name="Int. J. Syst. Evol. Microbiol.">
        <title>The Global Catalogue of Microorganisms (GCM) 10K type strain sequencing project: providing services to taxonomists for standard genome sequencing and annotation.</title>
        <authorList>
            <consortium name="The Broad Institute Genomics Platform"/>
            <consortium name="The Broad Institute Genome Sequencing Center for Infectious Disease"/>
            <person name="Wu L."/>
            <person name="Ma J."/>
        </authorList>
    </citation>
    <scope>NUCLEOTIDE SEQUENCE [LARGE SCALE GENOMIC DNA]</scope>
    <source>
        <strain evidence="3">CECT 8482</strain>
    </source>
</reference>
<dbReference type="Proteomes" id="UP001243846">
    <property type="component" value="Unassembled WGS sequence"/>
</dbReference>
<comment type="caution">
    <text evidence="2">The sequence shown here is derived from an EMBL/GenBank/DDBJ whole genome shotgun (WGS) entry which is preliminary data.</text>
</comment>
<accession>A0ABT8DC73</accession>
<feature type="region of interest" description="Disordered" evidence="1">
    <location>
        <begin position="49"/>
        <end position="77"/>
    </location>
</feature>
<dbReference type="EMBL" id="JAUFRC010000001">
    <property type="protein sequence ID" value="MDN3713496.1"/>
    <property type="molecule type" value="Genomic_DNA"/>
</dbReference>
<evidence type="ECO:0000313" key="2">
    <source>
        <dbReference type="EMBL" id="MDN3713496.1"/>
    </source>
</evidence>
<evidence type="ECO:0000313" key="3">
    <source>
        <dbReference type="Proteomes" id="UP001243846"/>
    </source>
</evidence>
<protein>
    <submittedName>
        <fullName evidence="2">Uncharacterized protein</fullName>
    </submittedName>
</protein>
<organism evidence="2 3">
    <name type="scientific">Paracoccus cavernae</name>
    <dbReference type="NCBI Taxonomy" id="1571207"/>
    <lineage>
        <taxon>Bacteria</taxon>
        <taxon>Pseudomonadati</taxon>
        <taxon>Pseudomonadota</taxon>
        <taxon>Alphaproteobacteria</taxon>
        <taxon>Rhodobacterales</taxon>
        <taxon>Paracoccaceae</taxon>
        <taxon>Paracoccus</taxon>
    </lineage>
</organism>
<keyword evidence="3" id="KW-1185">Reference proteome</keyword>
<gene>
    <name evidence="2" type="ORF">QWZ10_20255</name>
</gene>
<sequence length="77" mass="7716">MIAAKALAVGHDIGGTAFAAAQHAAVGIGQNRSASGAAAIKSQKNCILSPKGSIPMPSPPAAIRKRDEGKPVDILPF</sequence>
<evidence type="ECO:0000256" key="1">
    <source>
        <dbReference type="SAM" id="MobiDB-lite"/>
    </source>
</evidence>